<sequence>MKNTWSGKTLYRIPEEGMLKGVCAGLARYFDVPVKLLRIIVVLSMFFGLFFFTIVAYIILTFMLDPAPSGMGFEDEKTARTPSQLLNEADATLQASEQRLRSIERYVTSDTFGVQNRFRHL</sequence>
<dbReference type="NCBIfam" id="NF007973">
    <property type="entry name" value="PRK10697.1"/>
    <property type="match status" value="1"/>
</dbReference>
<protein>
    <submittedName>
        <fullName evidence="6">Transcriptional regulator</fullName>
    </submittedName>
</protein>
<dbReference type="RefSeq" id="WP_010276762.1">
    <property type="nucleotide sequence ID" value="NZ_CP009769.1"/>
</dbReference>
<dbReference type="PANTHER" id="PTHR33885">
    <property type="entry name" value="PHAGE SHOCK PROTEIN C"/>
    <property type="match status" value="1"/>
</dbReference>
<evidence type="ECO:0000256" key="2">
    <source>
        <dbReference type="ARBA" id="ARBA00022475"/>
    </source>
</evidence>
<dbReference type="NCBIfam" id="TIGR02978">
    <property type="entry name" value="phageshock_pspC"/>
    <property type="match status" value="1"/>
</dbReference>
<evidence type="ECO:0000313" key="6">
    <source>
        <dbReference type="EMBL" id="KGA33824.1"/>
    </source>
</evidence>
<dbReference type="EMBL" id="JQOD01000002">
    <property type="protein sequence ID" value="KGA33824.1"/>
    <property type="molecule type" value="Genomic_DNA"/>
</dbReference>
<evidence type="ECO:0000256" key="4">
    <source>
        <dbReference type="ARBA" id="ARBA00022989"/>
    </source>
</evidence>
<dbReference type="OrthoDB" id="7359894at2"/>
<evidence type="ECO:0000256" key="3">
    <source>
        <dbReference type="ARBA" id="ARBA00022692"/>
    </source>
</evidence>
<proteinExistence type="predicted"/>
<dbReference type="PATRIC" id="fig|180957.24.peg.1012"/>
<dbReference type="InterPro" id="IPR052027">
    <property type="entry name" value="PspC"/>
</dbReference>
<dbReference type="STRING" id="180957.B5S52_10135"/>
<evidence type="ECO:0000256" key="1">
    <source>
        <dbReference type="ARBA" id="ARBA00004162"/>
    </source>
</evidence>
<organism evidence="6 7">
    <name type="scientific">Pectobacterium brasiliense</name>
    <dbReference type="NCBI Taxonomy" id="180957"/>
    <lineage>
        <taxon>Bacteria</taxon>
        <taxon>Pseudomonadati</taxon>
        <taxon>Pseudomonadota</taxon>
        <taxon>Gammaproteobacteria</taxon>
        <taxon>Enterobacterales</taxon>
        <taxon>Pectobacteriaceae</taxon>
        <taxon>Pectobacterium</taxon>
    </lineage>
</organism>
<keyword evidence="3" id="KW-0812">Transmembrane</keyword>
<keyword evidence="5" id="KW-0472">Membrane</keyword>
<reference evidence="6 7" key="1">
    <citation type="submission" date="2014-08" db="EMBL/GenBank/DDBJ databases">
        <title>Genome sequences of NCPPB Pectobacterium isolates.</title>
        <authorList>
            <person name="Glover R.H."/>
            <person name="Sapp M."/>
            <person name="Elphinstone J."/>
        </authorList>
    </citation>
    <scope>NUCLEOTIDE SEQUENCE [LARGE SCALE GENOMIC DNA]</scope>
    <source>
        <strain evidence="6 7">LMG 21372</strain>
    </source>
</reference>
<evidence type="ECO:0000256" key="5">
    <source>
        <dbReference type="ARBA" id="ARBA00023136"/>
    </source>
</evidence>
<dbReference type="GeneID" id="57244665"/>
<comment type="subcellular location">
    <subcellularLocation>
        <location evidence="1">Cell membrane</location>
        <topology evidence="1">Single-pass membrane protein</topology>
    </subcellularLocation>
</comment>
<dbReference type="GO" id="GO:0005886">
    <property type="term" value="C:plasma membrane"/>
    <property type="evidence" value="ECO:0007669"/>
    <property type="project" value="UniProtKB-SubCell"/>
</dbReference>
<keyword evidence="2" id="KW-1003">Cell membrane</keyword>
<accession>A0A086EAV6</accession>
<dbReference type="AlphaFoldDB" id="A0A086EAV6"/>
<dbReference type="InterPro" id="IPR014320">
    <property type="entry name" value="Phageshock_PspC"/>
</dbReference>
<comment type="caution">
    <text evidence="6">The sequence shown here is derived from an EMBL/GenBank/DDBJ whole genome shotgun (WGS) entry which is preliminary data.</text>
</comment>
<dbReference type="Proteomes" id="UP000029435">
    <property type="component" value="Unassembled WGS sequence"/>
</dbReference>
<gene>
    <name evidence="6" type="ORF">KU74_10075</name>
</gene>
<evidence type="ECO:0000313" key="7">
    <source>
        <dbReference type="Proteomes" id="UP000029435"/>
    </source>
</evidence>
<name>A0A086EAV6_9GAMM</name>
<dbReference type="PANTHER" id="PTHR33885:SF3">
    <property type="entry name" value="PHAGE SHOCK PROTEIN C"/>
    <property type="match status" value="1"/>
</dbReference>
<keyword evidence="4" id="KW-1133">Transmembrane helix</keyword>
<dbReference type="InterPro" id="IPR007168">
    <property type="entry name" value="Phageshock_PspC_N"/>
</dbReference>
<dbReference type="Pfam" id="PF04024">
    <property type="entry name" value="PspC"/>
    <property type="match status" value="1"/>
</dbReference>